<sequence length="275" mass="30388">MNHAYFAFNLDCCPNDVVGQLREREMSVEEDLVGAVERKEIEAYFQPQIDVTTGKITAVEALARWRHPTKGLIPPADFIPVAERTGLIHEIGAYMLEEGCRHAARWRRDGLAIHVSVNVSALQLATPEVFDRLYNLLGEYNLPAGTLTIEITESEVISDVAGVAQRLERLRAIGLGVSLDDFGTGHSSLAQLRDLPITELKIDKSLIQETKSNGALIAVAVALLQERGVRVVAEGVETAEQLDLVQRIHCDRAQGYLFGKPLPVDELDGFLTEMY</sequence>
<dbReference type="InterPro" id="IPR050706">
    <property type="entry name" value="Cyclic-di-GMP_PDE-like"/>
</dbReference>
<dbReference type="Gene3D" id="3.20.20.450">
    <property type="entry name" value="EAL domain"/>
    <property type="match status" value="1"/>
</dbReference>
<name>A0A3L7IYT4_9MICO</name>
<dbReference type="SUPFAM" id="SSF141868">
    <property type="entry name" value="EAL domain-like"/>
    <property type="match status" value="1"/>
</dbReference>
<accession>A0A3L7IYT4</accession>
<proteinExistence type="predicted"/>
<feature type="domain" description="EAL" evidence="1">
    <location>
        <begin position="25"/>
        <end position="275"/>
    </location>
</feature>
<dbReference type="PANTHER" id="PTHR33121">
    <property type="entry name" value="CYCLIC DI-GMP PHOSPHODIESTERASE PDEF"/>
    <property type="match status" value="1"/>
</dbReference>
<evidence type="ECO:0000259" key="1">
    <source>
        <dbReference type="PROSITE" id="PS50883"/>
    </source>
</evidence>
<dbReference type="PROSITE" id="PS50883">
    <property type="entry name" value="EAL"/>
    <property type="match status" value="1"/>
</dbReference>
<organism evidence="2 3">
    <name type="scientific">Mycetocola zhadangensis</name>
    <dbReference type="NCBI Taxonomy" id="1164595"/>
    <lineage>
        <taxon>Bacteria</taxon>
        <taxon>Bacillati</taxon>
        <taxon>Actinomycetota</taxon>
        <taxon>Actinomycetes</taxon>
        <taxon>Micrococcales</taxon>
        <taxon>Microbacteriaceae</taxon>
        <taxon>Mycetocola</taxon>
    </lineage>
</organism>
<dbReference type="GO" id="GO:0071111">
    <property type="term" value="F:cyclic-guanylate-specific phosphodiesterase activity"/>
    <property type="evidence" value="ECO:0007669"/>
    <property type="project" value="InterPro"/>
</dbReference>
<comment type="caution">
    <text evidence="2">The sequence shown here is derived from an EMBL/GenBank/DDBJ whole genome shotgun (WGS) entry which is preliminary data.</text>
</comment>
<dbReference type="SMART" id="SM00052">
    <property type="entry name" value="EAL"/>
    <property type="match status" value="1"/>
</dbReference>
<protein>
    <submittedName>
        <fullName evidence="2">EAL domain-containing protein</fullName>
    </submittedName>
</protein>
<dbReference type="InterPro" id="IPR035919">
    <property type="entry name" value="EAL_sf"/>
</dbReference>
<dbReference type="InterPro" id="IPR001633">
    <property type="entry name" value="EAL_dom"/>
</dbReference>
<reference evidence="2 3" key="1">
    <citation type="submission" date="2018-10" db="EMBL/GenBank/DDBJ databases">
        <authorList>
            <person name="Li J."/>
        </authorList>
    </citation>
    <scope>NUCLEOTIDE SEQUENCE [LARGE SCALE GENOMIC DNA]</scope>
    <source>
        <strain evidence="2 3">ZD1-4</strain>
    </source>
</reference>
<dbReference type="CDD" id="cd01948">
    <property type="entry name" value="EAL"/>
    <property type="match status" value="1"/>
</dbReference>
<gene>
    <name evidence="2" type="ORF">D9V28_11770</name>
</gene>
<evidence type="ECO:0000313" key="3">
    <source>
        <dbReference type="Proteomes" id="UP000282460"/>
    </source>
</evidence>
<evidence type="ECO:0000313" key="2">
    <source>
        <dbReference type="EMBL" id="RLQ82631.1"/>
    </source>
</evidence>
<dbReference type="AlphaFoldDB" id="A0A3L7IYT4"/>
<dbReference type="Proteomes" id="UP000282460">
    <property type="component" value="Unassembled WGS sequence"/>
</dbReference>
<dbReference type="PANTHER" id="PTHR33121:SF71">
    <property type="entry name" value="OXYGEN SENSOR PROTEIN DOSP"/>
    <property type="match status" value="1"/>
</dbReference>
<dbReference type="OrthoDB" id="23692at2"/>
<dbReference type="Pfam" id="PF00563">
    <property type="entry name" value="EAL"/>
    <property type="match status" value="1"/>
</dbReference>
<keyword evidence="3" id="KW-1185">Reference proteome</keyword>
<dbReference type="RefSeq" id="WP_121659933.1">
    <property type="nucleotide sequence ID" value="NZ_BMEK01000003.1"/>
</dbReference>
<dbReference type="EMBL" id="RCWJ01000003">
    <property type="protein sequence ID" value="RLQ82631.1"/>
    <property type="molecule type" value="Genomic_DNA"/>
</dbReference>